<dbReference type="Pfam" id="PF00298">
    <property type="entry name" value="Ribosomal_L11"/>
    <property type="match status" value="1"/>
</dbReference>
<dbReference type="GO" id="GO:0003735">
    <property type="term" value="F:structural constituent of ribosome"/>
    <property type="evidence" value="ECO:0007669"/>
    <property type="project" value="InterPro"/>
</dbReference>
<dbReference type="InterPro" id="IPR006519">
    <property type="entry name" value="Ribosomal_uL11_bac-typ"/>
</dbReference>
<sequence>MAKKVEGVLKLQILAGAANPSPPVGPALGQRGINIMEFCKAFNEKTKDKVGFKIPVEISIYTDKSFTFVLKQPPMADLIMKVAGLKKGSDNPLKNKIAKLTRDQIMTIVNQKIADLNTNDVKQAAKIVEGSCRSIGIEVE</sequence>
<protein>
    <submittedName>
        <fullName evidence="8">LSU ribosomal protein L11p (L12e)</fullName>
    </submittedName>
</protein>
<reference evidence="8" key="1">
    <citation type="submission" date="2018-10" db="EMBL/GenBank/DDBJ databases">
        <authorList>
            <person name="Aoki K."/>
        </authorList>
    </citation>
    <scope>NUCLEOTIDE SEQUENCE</scope>
</reference>
<dbReference type="AlphaFoldDB" id="A0A3B1E167"/>
<evidence type="ECO:0000256" key="5">
    <source>
        <dbReference type="ARBA" id="ARBA00023274"/>
    </source>
</evidence>
<dbReference type="HAMAP" id="MF_00736">
    <property type="entry name" value="Ribosomal_uL11"/>
    <property type="match status" value="1"/>
</dbReference>
<dbReference type="EMBL" id="UOYO01000020">
    <property type="protein sequence ID" value="VAY87101.1"/>
    <property type="molecule type" value="Genomic_DNA"/>
</dbReference>
<dbReference type="InterPro" id="IPR020785">
    <property type="entry name" value="Ribosomal_uL11_CS"/>
</dbReference>
<feature type="domain" description="Large ribosomal subunit protein uL11 C-terminal" evidence="6">
    <location>
        <begin position="71"/>
        <end position="139"/>
    </location>
</feature>
<evidence type="ECO:0000259" key="7">
    <source>
        <dbReference type="Pfam" id="PF03946"/>
    </source>
</evidence>
<keyword evidence="5" id="KW-0687">Ribonucleoprotein</keyword>
<dbReference type="InterPro" id="IPR036769">
    <property type="entry name" value="Ribosomal_uL11_C_sf"/>
</dbReference>
<dbReference type="FunFam" id="3.30.1550.10:FF:000001">
    <property type="entry name" value="50S ribosomal protein L11"/>
    <property type="match status" value="1"/>
</dbReference>
<evidence type="ECO:0000256" key="4">
    <source>
        <dbReference type="ARBA" id="ARBA00022980"/>
    </source>
</evidence>
<evidence type="ECO:0000256" key="1">
    <source>
        <dbReference type="ARBA" id="ARBA00010537"/>
    </source>
</evidence>
<dbReference type="Gene3D" id="3.30.1550.10">
    <property type="entry name" value="Ribosomal protein L11/L12, N-terminal domain"/>
    <property type="match status" value="1"/>
</dbReference>
<accession>A0A3B1E167</accession>
<keyword evidence="4 8" id="KW-0689">Ribosomal protein</keyword>
<dbReference type="GO" id="GO:0070180">
    <property type="term" value="F:large ribosomal subunit rRNA binding"/>
    <property type="evidence" value="ECO:0007669"/>
    <property type="project" value="TreeGrafter"/>
</dbReference>
<feature type="domain" description="Large ribosomal subunit protein uL11 N-terminal" evidence="7">
    <location>
        <begin position="9"/>
        <end position="66"/>
    </location>
</feature>
<dbReference type="InterPro" id="IPR036796">
    <property type="entry name" value="Ribosomal_uL11_N_sf"/>
</dbReference>
<dbReference type="GO" id="GO:0022625">
    <property type="term" value="C:cytosolic large ribosomal subunit"/>
    <property type="evidence" value="ECO:0007669"/>
    <property type="project" value="TreeGrafter"/>
</dbReference>
<evidence type="ECO:0000256" key="3">
    <source>
        <dbReference type="ARBA" id="ARBA00022884"/>
    </source>
</evidence>
<keyword evidence="3" id="KW-0694">RNA-binding</keyword>
<dbReference type="PANTHER" id="PTHR11661:SF1">
    <property type="entry name" value="LARGE RIBOSOMAL SUBUNIT PROTEIN UL11M"/>
    <property type="match status" value="1"/>
</dbReference>
<dbReference type="InterPro" id="IPR020784">
    <property type="entry name" value="Ribosomal_uL11_N"/>
</dbReference>
<comment type="similarity">
    <text evidence="1">Belongs to the universal ribosomal protein uL11 family.</text>
</comment>
<dbReference type="InterPro" id="IPR020783">
    <property type="entry name" value="Ribosomal_uL11_C"/>
</dbReference>
<dbReference type="PROSITE" id="PS00359">
    <property type="entry name" value="RIBOSOMAL_L11"/>
    <property type="match status" value="1"/>
</dbReference>
<evidence type="ECO:0000259" key="6">
    <source>
        <dbReference type="Pfam" id="PF00298"/>
    </source>
</evidence>
<organism evidence="8">
    <name type="scientific">hydrothermal vent metagenome</name>
    <dbReference type="NCBI Taxonomy" id="652676"/>
    <lineage>
        <taxon>unclassified sequences</taxon>
        <taxon>metagenomes</taxon>
        <taxon>ecological metagenomes</taxon>
    </lineage>
</organism>
<dbReference type="PANTHER" id="PTHR11661">
    <property type="entry name" value="60S RIBOSOMAL PROTEIN L12"/>
    <property type="match status" value="1"/>
</dbReference>
<dbReference type="GO" id="GO:0006412">
    <property type="term" value="P:translation"/>
    <property type="evidence" value="ECO:0007669"/>
    <property type="project" value="InterPro"/>
</dbReference>
<dbReference type="SMART" id="SM00649">
    <property type="entry name" value="RL11"/>
    <property type="match status" value="1"/>
</dbReference>
<name>A0A3B1E167_9ZZZZ</name>
<dbReference type="CDD" id="cd00349">
    <property type="entry name" value="Ribosomal_L11"/>
    <property type="match status" value="1"/>
</dbReference>
<gene>
    <name evidence="8" type="ORF">MNB_ARC-1_679</name>
</gene>
<dbReference type="NCBIfam" id="TIGR01632">
    <property type="entry name" value="L11_bact"/>
    <property type="match status" value="1"/>
</dbReference>
<evidence type="ECO:0000256" key="2">
    <source>
        <dbReference type="ARBA" id="ARBA00022730"/>
    </source>
</evidence>
<keyword evidence="2" id="KW-0699">rRNA-binding</keyword>
<proteinExistence type="inferred from homology"/>
<evidence type="ECO:0000313" key="8">
    <source>
        <dbReference type="EMBL" id="VAY87101.1"/>
    </source>
</evidence>
<dbReference type="Gene3D" id="1.10.10.250">
    <property type="entry name" value="Ribosomal protein L11, C-terminal domain"/>
    <property type="match status" value="1"/>
</dbReference>
<dbReference type="Pfam" id="PF03946">
    <property type="entry name" value="Ribosomal_L11_N"/>
    <property type="match status" value="1"/>
</dbReference>
<dbReference type="SUPFAM" id="SSF46906">
    <property type="entry name" value="Ribosomal protein L11, C-terminal domain"/>
    <property type="match status" value="1"/>
</dbReference>
<dbReference type="InterPro" id="IPR000911">
    <property type="entry name" value="Ribosomal_uL11"/>
</dbReference>
<dbReference type="SUPFAM" id="SSF54747">
    <property type="entry name" value="Ribosomal L11/L12e N-terminal domain"/>
    <property type="match status" value="1"/>
</dbReference>